<keyword evidence="1" id="KW-0812">Transmembrane</keyword>
<feature type="transmembrane region" description="Helical" evidence="1">
    <location>
        <begin position="17"/>
        <end position="35"/>
    </location>
</feature>
<dbReference type="EMBL" id="GBRH01236304">
    <property type="protein sequence ID" value="JAD61591.1"/>
    <property type="molecule type" value="Transcribed_RNA"/>
</dbReference>
<organism evidence="2">
    <name type="scientific">Arundo donax</name>
    <name type="common">Giant reed</name>
    <name type="synonym">Donax arundinaceus</name>
    <dbReference type="NCBI Taxonomy" id="35708"/>
    <lineage>
        <taxon>Eukaryota</taxon>
        <taxon>Viridiplantae</taxon>
        <taxon>Streptophyta</taxon>
        <taxon>Embryophyta</taxon>
        <taxon>Tracheophyta</taxon>
        <taxon>Spermatophyta</taxon>
        <taxon>Magnoliopsida</taxon>
        <taxon>Liliopsida</taxon>
        <taxon>Poales</taxon>
        <taxon>Poaceae</taxon>
        <taxon>PACMAD clade</taxon>
        <taxon>Arundinoideae</taxon>
        <taxon>Arundineae</taxon>
        <taxon>Arundo</taxon>
    </lineage>
</organism>
<keyword evidence="1" id="KW-0472">Membrane</keyword>
<accession>A0A0A9BE64</accession>
<reference evidence="2" key="2">
    <citation type="journal article" date="2015" name="Data Brief">
        <title>Shoot transcriptome of the giant reed, Arundo donax.</title>
        <authorList>
            <person name="Barrero R.A."/>
            <person name="Guerrero F.D."/>
            <person name="Moolhuijzen P."/>
            <person name="Goolsby J.A."/>
            <person name="Tidwell J."/>
            <person name="Bellgard S.E."/>
            <person name="Bellgard M.I."/>
        </authorList>
    </citation>
    <scope>NUCLEOTIDE SEQUENCE</scope>
    <source>
        <tissue evidence="2">Shoot tissue taken approximately 20 cm above the soil surface</tissue>
    </source>
</reference>
<evidence type="ECO:0000313" key="2">
    <source>
        <dbReference type="EMBL" id="JAD61591.1"/>
    </source>
</evidence>
<reference evidence="2" key="1">
    <citation type="submission" date="2014-09" db="EMBL/GenBank/DDBJ databases">
        <authorList>
            <person name="Magalhaes I.L.F."/>
            <person name="Oliveira U."/>
            <person name="Santos F.R."/>
            <person name="Vidigal T.H.D.A."/>
            <person name="Brescovit A.D."/>
            <person name="Santos A.J."/>
        </authorList>
    </citation>
    <scope>NUCLEOTIDE SEQUENCE</scope>
    <source>
        <tissue evidence="2">Shoot tissue taken approximately 20 cm above the soil surface</tissue>
    </source>
</reference>
<protein>
    <submittedName>
        <fullName evidence="2">Uncharacterized protein</fullName>
    </submittedName>
</protein>
<sequence>MTCCSSHDEAIRRSSSLYMKLCYWSSFMATIMFLFSG</sequence>
<dbReference type="AlphaFoldDB" id="A0A0A9BE64"/>
<keyword evidence="1" id="KW-1133">Transmembrane helix</keyword>
<evidence type="ECO:0000256" key="1">
    <source>
        <dbReference type="SAM" id="Phobius"/>
    </source>
</evidence>
<name>A0A0A9BE64_ARUDO</name>
<proteinExistence type="predicted"/>